<reference evidence="2" key="1">
    <citation type="journal article" date="2011" name="Nat. Genet.">
        <title>The Arabidopsis lyrata genome sequence and the basis of rapid genome size change.</title>
        <authorList>
            <person name="Hu T.T."/>
            <person name="Pattyn P."/>
            <person name="Bakker E.G."/>
            <person name="Cao J."/>
            <person name="Cheng J.-F."/>
            <person name="Clark R.M."/>
            <person name="Fahlgren N."/>
            <person name="Fawcett J.A."/>
            <person name="Grimwood J."/>
            <person name="Gundlach H."/>
            <person name="Haberer G."/>
            <person name="Hollister J.D."/>
            <person name="Ossowski S."/>
            <person name="Ottilar R.P."/>
            <person name="Salamov A.A."/>
            <person name="Schneeberger K."/>
            <person name="Spannagl M."/>
            <person name="Wang X."/>
            <person name="Yang L."/>
            <person name="Nasrallah M.E."/>
            <person name="Bergelson J."/>
            <person name="Carrington J.C."/>
            <person name="Gaut B.S."/>
            <person name="Schmutz J."/>
            <person name="Mayer K.F.X."/>
            <person name="Van de Peer Y."/>
            <person name="Grigoriev I.V."/>
            <person name="Nordborg M."/>
            <person name="Weigel D."/>
            <person name="Guo Y.-L."/>
        </authorList>
    </citation>
    <scope>NUCLEOTIDE SEQUENCE [LARGE SCALE GENOMIC DNA]</scope>
    <source>
        <strain evidence="2">cv. MN47</strain>
    </source>
</reference>
<dbReference type="Proteomes" id="UP000008694">
    <property type="component" value="Unassembled WGS sequence"/>
</dbReference>
<evidence type="ECO:0000313" key="2">
    <source>
        <dbReference type="Proteomes" id="UP000008694"/>
    </source>
</evidence>
<sequence>MAFMGDLEGSECCLILSQNSGSPLCHRYRVRRSRGMVTTESTNFAGAGVGF</sequence>
<dbReference type="AlphaFoldDB" id="D7LNM9"/>
<dbReference type="EMBL" id="GL348717">
    <property type="protein sequence ID" value="EFH51979.1"/>
    <property type="molecule type" value="Genomic_DNA"/>
</dbReference>
<dbReference type="HOGENOM" id="CLU_3109147_0_0_1"/>
<name>D7LNM9_ARALL</name>
<organism evidence="2">
    <name type="scientific">Arabidopsis lyrata subsp. lyrata</name>
    <name type="common">Lyre-leaved rock-cress</name>
    <dbReference type="NCBI Taxonomy" id="81972"/>
    <lineage>
        <taxon>Eukaryota</taxon>
        <taxon>Viridiplantae</taxon>
        <taxon>Streptophyta</taxon>
        <taxon>Embryophyta</taxon>
        <taxon>Tracheophyta</taxon>
        <taxon>Spermatophyta</taxon>
        <taxon>Magnoliopsida</taxon>
        <taxon>eudicotyledons</taxon>
        <taxon>Gunneridae</taxon>
        <taxon>Pentapetalae</taxon>
        <taxon>rosids</taxon>
        <taxon>malvids</taxon>
        <taxon>Brassicales</taxon>
        <taxon>Brassicaceae</taxon>
        <taxon>Camelineae</taxon>
        <taxon>Arabidopsis</taxon>
    </lineage>
</organism>
<keyword evidence="2" id="KW-1185">Reference proteome</keyword>
<gene>
    <name evidence="1" type="ORF">ARALYDRAFT_905673</name>
</gene>
<dbReference type="Gramene" id="scaffold_501377.1">
    <property type="protein sequence ID" value="scaffold_501377.1"/>
    <property type="gene ID" value="scaffold_501377.1"/>
</dbReference>
<protein>
    <submittedName>
        <fullName evidence="1">Predicted protein</fullName>
    </submittedName>
</protein>
<evidence type="ECO:0000313" key="1">
    <source>
        <dbReference type="EMBL" id="EFH51979.1"/>
    </source>
</evidence>
<proteinExistence type="predicted"/>
<accession>D7LNM9</accession>